<dbReference type="CDD" id="cd00165">
    <property type="entry name" value="S4"/>
    <property type="match status" value="1"/>
</dbReference>
<feature type="chain" id="PRO_5020487762" description="Dual-specificity RNA pseudouridine synthase RluF" evidence="11">
    <location>
        <begin position="20"/>
        <end position="347"/>
    </location>
</feature>
<dbReference type="Gene3D" id="3.10.290.10">
    <property type="entry name" value="RNA-binding S4 domain"/>
    <property type="match status" value="1"/>
</dbReference>
<keyword evidence="10" id="KW-0694">RNA-binding</keyword>
<feature type="domain" description="RNA-binding S4" evidence="12">
    <location>
        <begin position="127"/>
        <end position="188"/>
    </location>
</feature>
<evidence type="ECO:0000313" key="14">
    <source>
        <dbReference type="Proteomes" id="UP000308891"/>
    </source>
</evidence>
<dbReference type="SMART" id="SM00363">
    <property type="entry name" value="S4"/>
    <property type="match status" value="1"/>
</dbReference>
<evidence type="ECO:0000256" key="11">
    <source>
        <dbReference type="SAM" id="SignalP"/>
    </source>
</evidence>
<dbReference type="Proteomes" id="UP000308891">
    <property type="component" value="Unassembled WGS sequence"/>
</dbReference>
<evidence type="ECO:0000256" key="5">
    <source>
        <dbReference type="ARBA" id="ARBA00041420"/>
    </source>
</evidence>
<evidence type="ECO:0000256" key="1">
    <source>
        <dbReference type="ARBA" id="ARBA00036390"/>
    </source>
</evidence>
<proteinExistence type="predicted"/>
<dbReference type="PANTHER" id="PTHR47683">
    <property type="entry name" value="PSEUDOURIDINE SYNTHASE FAMILY PROTEIN-RELATED"/>
    <property type="match status" value="1"/>
</dbReference>
<keyword evidence="11" id="KW-0732">Signal</keyword>
<dbReference type="Pfam" id="PF01479">
    <property type="entry name" value="S4"/>
    <property type="match status" value="1"/>
</dbReference>
<evidence type="ECO:0000313" key="13">
    <source>
        <dbReference type="EMBL" id="TIC87225.1"/>
    </source>
</evidence>
<feature type="signal peptide" evidence="11">
    <location>
        <begin position="1"/>
        <end position="19"/>
    </location>
</feature>
<evidence type="ECO:0000256" key="10">
    <source>
        <dbReference type="PROSITE-ProRule" id="PRU00182"/>
    </source>
</evidence>
<evidence type="ECO:0000256" key="6">
    <source>
        <dbReference type="ARBA" id="ARBA00041697"/>
    </source>
</evidence>
<name>A0A4T0V7F2_9NEIS</name>
<evidence type="ECO:0000256" key="7">
    <source>
        <dbReference type="ARBA" id="ARBA00042843"/>
    </source>
</evidence>
<evidence type="ECO:0000256" key="8">
    <source>
        <dbReference type="ARBA" id="ARBA00042890"/>
    </source>
</evidence>
<keyword evidence="14" id="KW-1185">Reference proteome</keyword>
<sequence>MIWMLAIRHCTSVSSSSPAALTASCLARTRCCRAESKLPARVSSVPCSSSSAASCRVPAPSLLTSGCGSARPALGLGASCRVWAACVMGRVGMDCMESLSLSGSLYSILAARSNAACPKGVTMSETVRLSRYLVDKGLAASRRDADEAIEMGRVCVDGQLVDALGSRVSPGQQVTLVDVAYTLPPSRVTLLAHAPAGADAEAVLGKATRSAHDATRWAWLARCAGHLQEAAPLAAGAEGLRVWTQDTQLARLLSDPSRFEHEYLIDFKEAPHDAALERLAALPCRVSRQGECRIRVLLRERPRVALADALAAASLAPVRVFRQRVGRVSLVRLEQGSWRYLAPGERF</sequence>
<dbReference type="AlphaFoldDB" id="A0A4T0V7F2"/>
<dbReference type="PROSITE" id="PS50889">
    <property type="entry name" value="S4"/>
    <property type="match status" value="1"/>
</dbReference>
<evidence type="ECO:0000256" key="3">
    <source>
        <dbReference type="ARBA" id="ARBA00038922"/>
    </source>
</evidence>
<dbReference type="EMBL" id="STGJ01000001">
    <property type="protein sequence ID" value="TIC87225.1"/>
    <property type="molecule type" value="Genomic_DNA"/>
</dbReference>
<comment type="catalytic activity">
    <reaction evidence="1">
        <text>uridine(35) in tRNA(Tyr) = pseudouridine(35) in tRNA(Tyr)</text>
        <dbReference type="Rhea" id="RHEA:60556"/>
        <dbReference type="Rhea" id="RHEA-COMP:15607"/>
        <dbReference type="Rhea" id="RHEA-COMP:15608"/>
        <dbReference type="ChEBI" id="CHEBI:65314"/>
        <dbReference type="ChEBI" id="CHEBI:65315"/>
    </reaction>
</comment>
<dbReference type="PANTHER" id="PTHR47683:SF2">
    <property type="entry name" value="RNA-BINDING S4 DOMAIN-CONTAINING PROTEIN"/>
    <property type="match status" value="1"/>
</dbReference>
<dbReference type="GO" id="GO:0003723">
    <property type="term" value="F:RNA binding"/>
    <property type="evidence" value="ECO:0007669"/>
    <property type="project" value="UniProtKB-KW"/>
</dbReference>
<dbReference type="InterPro" id="IPR050343">
    <property type="entry name" value="RsuA_PseudoU_synthase"/>
</dbReference>
<dbReference type="GO" id="GO:0160138">
    <property type="term" value="F:23S rRNA pseudouridine(2604) synthase activity"/>
    <property type="evidence" value="ECO:0007669"/>
    <property type="project" value="UniProtKB-EC"/>
</dbReference>
<dbReference type="EC" id="5.4.99.21" evidence="3"/>
<dbReference type="OrthoDB" id="9807213at2"/>
<dbReference type="InterPro" id="IPR002942">
    <property type="entry name" value="S4_RNA-bd"/>
</dbReference>
<protein>
    <recommendedName>
        <fullName evidence="4">Dual-specificity RNA pseudouridine synthase RluF</fullName>
        <ecNumber evidence="3">5.4.99.21</ecNumber>
    </recommendedName>
    <alternativeName>
        <fullName evidence="6">23S rRNA pseudouridine(2604) synthase</fullName>
    </alternativeName>
    <alternativeName>
        <fullName evidence="8">Ribosomal large subunit pseudouridine synthase F</fullName>
    </alternativeName>
    <alternativeName>
        <fullName evidence="7">rRNA pseudouridylate synthase F</fullName>
    </alternativeName>
    <alternativeName>
        <fullName evidence="9">rRNA-uridine isomerase F</fullName>
    </alternativeName>
    <alternativeName>
        <fullName evidence="5">tRNA(Tyr) pseudouridine(35) synthase</fullName>
    </alternativeName>
</protein>
<organism evidence="13 14">
    <name type="scientific">Crenobacter intestini</name>
    <dbReference type="NCBI Taxonomy" id="2563443"/>
    <lineage>
        <taxon>Bacteria</taxon>
        <taxon>Pseudomonadati</taxon>
        <taxon>Pseudomonadota</taxon>
        <taxon>Betaproteobacteria</taxon>
        <taxon>Neisseriales</taxon>
        <taxon>Neisseriaceae</taxon>
        <taxon>Crenobacter</taxon>
    </lineage>
</organism>
<gene>
    <name evidence="13" type="ORF">E5K04_02055</name>
</gene>
<evidence type="ECO:0000256" key="4">
    <source>
        <dbReference type="ARBA" id="ARBA00039989"/>
    </source>
</evidence>
<evidence type="ECO:0000259" key="12">
    <source>
        <dbReference type="SMART" id="SM00363"/>
    </source>
</evidence>
<evidence type="ECO:0000256" key="2">
    <source>
        <dbReference type="ARBA" id="ARBA00036535"/>
    </source>
</evidence>
<comment type="caution">
    <text evidence="13">The sequence shown here is derived from an EMBL/GenBank/DDBJ whole genome shotgun (WGS) entry which is preliminary data.</text>
</comment>
<dbReference type="SUPFAM" id="SSF55174">
    <property type="entry name" value="Alpha-L RNA-binding motif"/>
    <property type="match status" value="1"/>
</dbReference>
<comment type="catalytic activity">
    <reaction evidence="2">
        <text>uridine(2604) in 23S rRNA = pseudouridine(2604) in 23S rRNA</text>
        <dbReference type="Rhea" id="RHEA:38875"/>
        <dbReference type="Rhea" id="RHEA-COMP:10093"/>
        <dbReference type="Rhea" id="RHEA-COMP:10094"/>
        <dbReference type="ChEBI" id="CHEBI:65314"/>
        <dbReference type="ChEBI" id="CHEBI:65315"/>
        <dbReference type="EC" id="5.4.99.21"/>
    </reaction>
</comment>
<dbReference type="InterPro" id="IPR036986">
    <property type="entry name" value="S4_RNA-bd_sf"/>
</dbReference>
<accession>A0A4T0V7F2</accession>
<reference evidence="13 14" key="1">
    <citation type="submission" date="2019-04" db="EMBL/GenBank/DDBJ databases">
        <title>Crenobacter sp. nov.</title>
        <authorList>
            <person name="Shi S."/>
        </authorList>
    </citation>
    <scope>NUCLEOTIDE SEQUENCE [LARGE SCALE GENOMIC DNA]</scope>
    <source>
        <strain evidence="13 14">GY 70310</strain>
    </source>
</reference>
<evidence type="ECO:0000256" key="9">
    <source>
        <dbReference type="ARBA" id="ARBA00043147"/>
    </source>
</evidence>